<dbReference type="PROSITE" id="PS50097">
    <property type="entry name" value="BTB"/>
    <property type="match status" value="1"/>
</dbReference>
<reference evidence="4" key="1">
    <citation type="submission" date="2017-10" db="EMBL/GenBank/DDBJ databases">
        <title>Rapid genome shrinkage in a self-fertile nematode reveals novel sperm competition proteins.</title>
        <authorList>
            <person name="Yin D."/>
            <person name="Schwarz E.M."/>
            <person name="Thomas C.G."/>
            <person name="Felde R.L."/>
            <person name="Korf I.F."/>
            <person name="Cutter A.D."/>
            <person name="Schartner C.M."/>
            <person name="Ralston E.J."/>
            <person name="Meyer B.J."/>
            <person name="Haag E.S."/>
        </authorList>
    </citation>
    <scope>NUCLEOTIDE SEQUENCE [LARGE SCALE GENOMIC DNA]</scope>
    <source>
        <strain evidence="4">JU1422</strain>
    </source>
</reference>
<dbReference type="Gene3D" id="3.30.710.10">
    <property type="entry name" value="Potassium Channel Kv1.1, Chain A"/>
    <property type="match status" value="1"/>
</dbReference>
<dbReference type="InterPro" id="IPR011333">
    <property type="entry name" value="SKP1/BTB/POZ_sf"/>
</dbReference>
<dbReference type="PANTHER" id="PTHR22743">
    <property type="entry name" value="MEPRIN/TRAF-LIKE MATH FAMILY-C.ELEGANS"/>
    <property type="match status" value="1"/>
</dbReference>
<name>A0A2G5V752_9PELO</name>
<dbReference type="AlphaFoldDB" id="A0A2G5V752"/>
<keyword evidence="4" id="KW-1185">Reference proteome</keyword>
<dbReference type="Proteomes" id="UP000230233">
    <property type="component" value="Chromosome II"/>
</dbReference>
<feature type="region of interest" description="Disordered" evidence="1">
    <location>
        <begin position="40"/>
        <end position="61"/>
    </location>
</feature>
<evidence type="ECO:0000313" key="4">
    <source>
        <dbReference type="Proteomes" id="UP000230233"/>
    </source>
</evidence>
<dbReference type="SMART" id="SM00225">
    <property type="entry name" value="BTB"/>
    <property type="match status" value="1"/>
</dbReference>
<dbReference type="Pfam" id="PF00651">
    <property type="entry name" value="BTB"/>
    <property type="match status" value="1"/>
</dbReference>
<feature type="compositionally biased region" description="Basic and acidic residues" evidence="1">
    <location>
        <begin position="43"/>
        <end position="57"/>
    </location>
</feature>
<comment type="caution">
    <text evidence="3">The sequence shown here is derived from an EMBL/GenBank/DDBJ whole genome shotgun (WGS) entry which is preliminary data.</text>
</comment>
<dbReference type="SUPFAM" id="SSF54695">
    <property type="entry name" value="POZ domain"/>
    <property type="match status" value="1"/>
</dbReference>
<gene>
    <name evidence="3" type="primary">Cnig_chr_II.g6915</name>
    <name evidence="3" type="ORF">B9Z55_006915</name>
</gene>
<accession>A0A2G5V752</accession>
<sequence>MASNIENLAVKTAKLSIDSVNDTNWRVLQRVATNRIDFPGKMAKNEEGGADTRENSKTESPLNKNEILEKLKMLVAKTEKIENSQKRNFEEIAEKLQSMEESIPKFFRSNEDAQKNERSFKLVDGNLTVEAKVEITETAGLGKENFRKFDKSEKDFSDCILVVEDYEFYILKMYLAAHSPFFKTLFFGNFSESSQYEIRLNGIEPEDFQCFLQVLYGESAIDDSTVEGILLVADMYDSVTAIRRCEDYLLNESKMEFKKKLQISTQYRFEKLKNQCLSKINTIDDVRKFLPGDLSDLDSLILLTLFQKCVSSQ</sequence>
<organism evidence="3 4">
    <name type="scientific">Caenorhabditis nigoni</name>
    <dbReference type="NCBI Taxonomy" id="1611254"/>
    <lineage>
        <taxon>Eukaryota</taxon>
        <taxon>Metazoa</taxon>
        <taxon>Ecdysozoa</taxon>
        <taxon>Nematoda</taxon>
        <taxon>Chromadorea</taxon>
        <taxon>Rhabditida</taxon>
        <taxon>Rhabditina</taxon>
        <taxon>Rhabditomorpha</taxon>
        <taxon>Rhabditoidea</taxon>
        <taxon>Rhabditidae</taxon>
        <taxon>Peloderinae</taxon>
        <taxon>Caenorhabditis</taxon>
    </lineage>
</organism>
<dbReference type="EMBL" id="PDUG01000002">
    <property type="protein sequence ID" value="PIC47625.1"/>
    <property type="molecule type" value="Genomic_DNA"/>
</dbReference>
<protein>
    <recommendedName>
        <fullName evidence="2">BTB domain-containing protein</fullName>
    </recommendedName>
</protein>
<dbReference type="InterPro" id="IPR052664">
    <property type="entry name" value="BTB-MATH_domain_protein"/>
</dbReference>
<evidence type="ECO:0000256" key="1">
    <source>
        <dbReference type="SAM" id="MobiDB-lite"/>
    </source>
</evidence>
<feature type="domain" description="BTB" evidence="2">
    <location>
        <begin position="157"/>
        <end position="216"/>
    </location>
</feature>
<dbReference type="InterPro" id="IPR000210">
    <property type="entry name" value="BTB/POZ_dom"/>
</dbReference>
<dbReference type="CDD" id="cd18186">
    <property type="entry name" value="BTB_POZ_ZBTB_KLHL-like"/>
    <property type="match status" value="1"/>
</dbReference>
<dbReference type="OrthoDB" id="7492888at2759"/>
<evidence type="ECO:0000259" key="2">
    <source>
        <dbReference type="PROSITE" id="PS50097"/>
    </source>
</evidence>
<proteinExistence type="predicted"/>
<evidence type="ECO:0000313" key="3">
    <source>
        <dbReference type="EMBL" id="PIC47625.1"/>
    </source>
</evidence>
<dbReference type="PANTHER" id="PTHR22743:SF165">
    <property type="entry name" value="BTB AND MATH DOMAIN CONTAINING-RELATED"/>
    <property type="match status" value="1"/>
</dbReference>